<evidence type="ECO:0000313" key="8">
    <source>
        <dbReference type="Proteomes" id="UP000807342"/>
    </source>
</evidence>
<comment type="caution">
    <text evidence="7">The sequence shown here is derived from an EMBL/GenBank/DDBJ whole genome shotgun (WGS) entry which is preliminary data.</text>
</comment>
<dbReference type="OrthoDB" id="3363802at2759"/>
<feature type="region of interest" description="Disordered" evidence="6">
    <location>
        <begin position="150"/>
        <end position="370"/>
    </location>
</feature>
<dbReference type="GO" id="GO:0000381">
    <property type="term" value="P:regulation of alternative mRNA splicing, via spliceosome"/>
    <property type="evidence" value="ECO:0007669"/>
    <property type="project" value="InterPro"/>
</dbReference>
<accession>A0A9P6C798</accession>
<gene>
    <name evidence="7" type="ORF">P691DRAFT_807271</name>
</gene>
<feature type="compositionally biased region" description="Pro residues" evidence="6">
    <location>
        <begin position="153"/>
        <end position="167"/>
    </location>
</feature>
<evidence type="ECO:0000256" key="3">
    <source>
        <dbReference type="ARBA" id="ARBA00022664"/>
    </source>
</evidence>
<name>A0A9P6C798_9AGAR</name>
<comment type="similarity">
    <text evidence="2">Belongs to the fl(2)d family.</text>
</comment>
<evidence type="ECO:0000256" key="2">
    <source>
        <dbReference type="ARBA" id="ARBA00010313"/>
    </source>
</evidence>
<dbReference type="GO" id="GO:0008380">
    <property type="term" value="P:RNA splicing"/>
    <property type="evidence" value="ECO:0007669"/>
    <property type="project" value="UniProtKB-KW"/>
</dbReference>
<feature type="compositionally biased region" description="Low complexity" evidence="6">
    <location>
        <begin position="347"/>
        <end position="359"/>
    </location>
</feature>
<dbReference type="Proteomes" id="UP000807342">
    <property type="component" value="Unassembled WGS sequence"/>
</dbReference>
<feature type="compositionally biased region" description="Basic and acidic residues" evidence="6">
    <location>
        <begin position="230"/>
        <end position="245"/>
    </location>
</feature>
<dbReference type="GO" id="GO:0005634">
    <property type="term" value="C:nucleus"/>
    <property type="evidence" value="ECO:0007669"/>
    <property type="project" value="UniProtKB-SubCell"/>
</dbReference>
<evidence type="ECO:0000256" key="6">
    <source>
        <dbReference type="SAM" id="MobiDB-lite"/>
    </source>
</evidence>
<keyword evidence="5" id="KW-0539">Nucleus</keyword>
<keyword evidence="4" id="KW-0508">mRNA splicing</keyword>
<protein>
    <submittedName>
        <fullName evidence="7">Uncharacterized protein</fullName>
    </submittedName>
</protein>
<dbReference type="Pfam" id="PF17098">
    <property type="entry name" value="Wtap"/>
    <property type="match status" value="1"/>
</dbReference>
<evidence type="ECO:0000256" key="5">
    <source>
        <dbReference type="ARBA" id="ARBA00023242"/>
    </source>
</evidence>
<reference evidence="7" key="1">
    <citation type="submission" date="2020-11" db="EMBL/GenBank/DDBJ databases">
        <authorList>
            <consortium name="DOE Joint Genome Institute"/>
            <person name="Ahrendt S."/>
            <person name="Riley R."/>
            <person name="Andreopoulos W."/>
            <person name="Labutti K."/>
            <person name="Pangilinan J."/>
            <person name="Ruiz-Duenas F.J."/>
            <person name="Barrasa J.M."/>
            <person name="Sanchez-Garcia M."/>
            <person name="Camarero S."/>
            <person name="Miyauchi S."/>
            <person name="Serrano A."/>
            <person name="Linde D."/>
            <person name="Babiker R."/>
            <person name="Drula E."/>
            <person name="Ayuso-Fernandez I."/>
            <person name="Pacheco R."/>
            <person name="Padilla G."/>
            <person name="Ferreira P."/>
            <person name="Barriuso J."/>
            <person name="Kellner H."/>
            <person name="Castanera R."/>
            <person name="Alfaro M."/>
            <person name="Ramirez L."/>
            <person name="Pisabarro A.G."/>
            <person name="Kuo A."/>
            <person name="Tritt A."/>
            <person name="Lipzen A."/>
            <person name="He G."/>
            <person name="Yan M."/>
            <person name="Ng V."/>
            <person name="Cullen D."/>
            <person name="Martin F."/>
            <person name="Rosso M.-N."/>
            <person name="Henrissat B."/>
            <person name="Hibbett D."/>
            <person name="Martinez A.T."/>
            <person name="Grigoriev I.V."/>
        </authorList>
    </citation>
    <scope>NUCLEOTIDE SEQUENCE</scope>
    <source>
        <strain evidence="7">MF-IS2</strain>
    </source>
</reference>
<evidence type="ECO:0000256" key="1">
    <source>
        <dbReference type="ARBA" id="ARBA00004123"/>
    </source>
</evidence>
<sequence>MQAPTAREARLETLLSERETQLSELHDEVSRLRNYLPSQPPPSTTTALSLPPAVSSILLSQLSVSGAGTASSGSSTVVAALTQRARLLQEENDELYELLRHSETGKLKEEVRGLRRLVQRLQSALRQSHDTINILSRELDKSYESYLNVAQPAPSPQMSPRAYPPSPRNNYTTPASGNSSHGSKLPPTGPRAQKRLRLSEPNSYSFHSSHPGKSHGTNSHNHYSHNPPKRVAEGHPKRGDRDGRGGSDANKGNRPSKMDVDNERPTPSEPGRGRDRDVDREHDRDRDRDRERNRERDRDRGPKDQDHNRDRDRGPNNNNSRRGANGLGRAGGRRGDRPGGNTSFHGASNATSNNAYNANGDRTLAERMGL</sequence>
<feature type="compositionally biased region" description="Basic and acidic residues" evidence="6">
    <location>
        <begin position="256"/>
        <end position="314"/>
    </location>
</feature>
<dbReference type="InterPro" id="IPR033757">
    <property type="entry name" value="WTAP"/>
</dbReference>
<organism evidence="7 8">
    <name type="scientific">Macrolepiota fuliginosa MF-IS2</name>
    <dbReference type="NCBI Taxonomy" id="1400762"/>
    <lineage>
        <taxon>Eukaryota</taxon>
        <taxon>Fungi</taxon>
        <taxon>Dikarya</taxon>
        <taxon>Basidiomycota</taxon>
        <taxon>Agaricomycotina</taxon>
        <taxon>Agaricomycetes</taxon>
        <taxon>Agaricomycetidae</taxon>
        <taxon>Agaricales</taxon>
        <taxon>Agaricineae</taxon>
        <taxon>Agaricaceae</taxon>
        <taxon>Macrolepiota</taxon>
    </lineage>
</organism>
<proteinExistence type="inferred from homology"/>
<dbReference type="EMBL" id="MU151082">
    <property type="protein sequence ID" value="KAF9451660.1"/>
    <property type="molecule type" value="Genomic_DNA"/>
</dbReference>
<evidence type="ECO:0000256" key="4">
    <source>
        <dbReference type="ARBA" id="ARBA00023187"/>
    </source>
</evidence>
<comment type="subcellular location">
    <subcellularLocation>
        <location evidence="1">Nucleus</location>
    </subcellularLocation>
</comment>
<evidence type="ECO:0000313" key="7">
    <source>
        <dbReference type="EMBL" id="KAF9451660.1"/>
    </source>
</evidence>
<feature type="compositionally biased region" description="Polar residues" evidence="6">
    <location>
        <begin position="168"/>
        <end position="182"/>
    </location>
</feature>
<keyword evidence="3" id="KW-0507">mRNA processing</keyword>
<dbReference type="GO" id="GO:0006397">
    <property type="term" value="P:mRNA processing"/>
    <property type="evidence" value="ECO:0007669"/>
    <property type="project" value="UniProtKB-KW"/>
</dbReference>
<feature type="compositionally biased region" description="Low complexity" evidence="6">
    <location>
        <begin position="315"/>
        <end position="324"/>
    </location>
</feature>
<dbReference type="AlphaFoldDB" id="A0A9P6C798"/>
<dbReference type="GO" id="GO:0016556">
    <property type="term" value="P:mRNA modification"/>
    <property type="evidence" value="ECO:0007669"/>
    <property type="project" value="InterPro"/>
</dbReference>
<keyword evidence="8" id="KW-1185">Reference proteome</keyword>